<dbReference type="InterPro" id="IPR002078">
    <property type="entry name" value="Sigma_54_int"/>
</dbReference>
<dbReference type="OrthoDB" id="9763792at2"/>
<dbReference type="Proteomes" id="UP000293296">
    <property type="component" value="Chromosome"/>
</dbReference>
<dbReference type="Pfam" id="PF00158">
    <property type="entry name" value="Sigma54_activat"/>
    <property type="match status" value="1"/>
</dbReference>
<dbReference type="PRINTS" id="PR01590">
    <property type="entry name" value="HTHFIS"/>
</dbReference>
<evidence type="ECO:0000259" key="6">
    <source>
        <dbReference type="PROSITE" id="PS50045"/>
    </source>
</evidence>
<dbReference type="Gene3D" id="1.10.10.60">
    <property type="entry name" value="Homeodomain-like"/>
    <property type="match status" value="1"/>
</dbReference>
<dbReference type="SUPFAM" id="SSF52172">
    <property type="entry name" value="CheY-like"/>
    <property type="match status" value="1"/>
</dbReference>
<dbReference type="Gene3D" id="1.10.8.60">
    <property type="match status" value="1"/>
</dbReference>
<evidence type="ECO:0000256" key="2">
    <source>
        <dbReference type="ARBA" id="ARBA00022840"/>
    </source>
</evidence>
<dbReference type="KEGG" id="dcb:C3Y92_15610"/>
<dbReference type="PANTHER" id="PTHR32071:SF119">
    <property type="entry name" value="SIGMA L-DEPENDENT TRANSCRIPTIONAL REGULATOR YPLP-RELATED"/>
    <property type="match status" value="1"/>
</dbReference>
<dbReference type="InterPro" id="IPR025944">
    <property type="entry name" value="Sigma_54_int_dom_CS"/>
</dbReference>
<dbReference type="InterPro" id="IPR009057">
    <property type="entry name" value="Homeodomain-like_sf"/>
</dbReference>
<dbReference type="InterPro" id="IPR011006">
    <property type="entry name" value="CheY-like_superfamily"/>
</dbReference>
<reference evidence="8 9" key="1">
    <citation type="submission" date="2018-02" db="EMBL/GenBank/DDBJ databases">
        <title>Genome sequence of Desulfovibrio carbinolicus DSM 3852.</title>
        <authorList>
            <person name="Wilbanks E."/>
            <person name="Skennerton C.T."/>
            <person name="Orphan V.J."/>
        </authorList>
    </citation>
    <scope>NUCLEOTIDE SEQUENCE [LARGE SCALE GENOMIC DNA]</scope>
    <source>
        <strain evidence="8 9">DSM 3852</strain>
    </source>
</reference>
<keyword evidence="2" id="KW-0067">ATP-binding</keyword>
<dbReference type="GO" id="GO:0000160">
    <property type="term" value="P:phosphorelay signal transduction system"/>
    <property type="evidence" value="ECO:0007669"/>
    <property type="project" value="InterPro"/>
</dbReference>
<dbReference type="PROSITE" id="PS50045">
    <property type="entry name" value="SIGMA54_INTERACT_4"/>
    <property type="match status" value="1"/>
</dbReference>
<keyword evidence="9" id="KW-1185">Reference proteome</keyword>
<proteinExistence type="predicted"/>
<dbReference type="InterPro" id="IPR058031">
    <property type="entry name" value="AAA_lid_NorR"/>
</dbReference>
<evidence type="ECO:0000259" key="7">
    <source>
        <dbReference type="PROSITE" id="PS50110"/>
    </source>
</evidence>
<keyword evidence="5" id="KW-0597">Phosphoprotein</keyword>
<dbReference type="RefSeq" id="WP_129354152.1">
    <property type="nucleotide sequence ID" value="NZ_CP026538.1"/>
</dbReference>
<dbReference type="AlphaFoldDB" id="A0A4P6HT23"/>
<organism evidence="8 9">
    <name type="scientific">Solidesulfovibrio carbinolicus</name>
    <dbReference type="NCBI Taxonomy" id="296842"/>
    <lineage>
        <taxon>Bacteria</taxon>
        <taxon>Pseudomonadati</taxon>
        <taxon>Thermodesulfobacteriota</taxon>
        <taxon>Desulfovibrionia</taxon>
        <taxon>Desulfovibrionales</taxon>
        <taxon>Desulfovibrionaceae</taxon>
        <taxon>Solidesulfovibrio</taxon>
    </lineage>
</organism>
<name>A0A4P6HT23_9BACT</name>
<dbReference type="Gene3D" id="3.40.50.2300">
    <property type="match status" value="1"/>
</dbReference>
<evidence type="ECO:0000256" key="5">
    <source>
        <dbReference type="PROSITE-ProRule" id="PRU00169"/>
    </source>
</evidence>
<dbReference type="InterPro" id="IPR027417">
    <property type="entry name" value="P-loop_NTPase"/>
</dbReference>
<evidence type="ECO:0000256" key="4">
    <source>
        <dbReference type="ARBA" id="ARBA00023163"/>
    </source>
</evidence>
<dbReference type="EMBL" id="CP026538">
    <property type="protein sequence ID" value="QAZ68578.1"/>
    <property type="molecule type" value="Genomic_DNA"/>
</dbReference>
<dbReference type="FunFam" id="3.40.50.300:FF:000006">
    <property type="entry name" value="DNA-binding transcriptional regulator NtrC"/>
    <property type="match status" value="1"/>
</dbReference>
<dbReference type="SMART" id="SM00448">
    <property type="entry name" value="REC"/>
    <property type="match status" value="1"/>
</dbReference>
<dbReference type="Pfam" id="PF00072">
    <property type="entry name" value="Response_reg"/>
    <property type="match status" value="1"/>
</dbReference>
<dbReference type="InterPro" id="IPR001789">
    <property type="entry name" value="Sig_transdc_resp-reg_receiver"/>
</dbReference>
<dbReference type="Pfam" id="PF02954">
    <property type="entry name" value="HTH_8"/>
    <property type="match status" value="1"/>
</dbReference>
<dbReference type="SMART" id="SM00382">
    <property type="entry name" value="AAA"/>
    <property type="match status" value="1"/>
</dbReference>
<evidence type="ECO:0000256" key="1">
    <source>
        <dbReference type="ARBA" id="ARBA00022741"/>
    </source>
</evidence>
<keyword evidence="4" id="KW-0804">Transcription</keyword>
<keyword evidence="3" id="KW-0805">Transcription regulation</keyword>
<dbReference type="SUPFAM" id="SSF52540">
    <property type="entry name" value="P-loop containing nucleoside triphosphate hydrolases"/>
    <property type="match status" value="1"/>
</dbReference>
<dbReference type="PROSITE" id="PS50110">
    <property type="entry name" value="RESPONSE_REGULATORY"/>
    <property type="match status" value="1"/>
</dbReference>
<gene>
    <name evidence="8" type="ORF">C3Y92_15610</name>
</gene>
<dbReference type="GO" id="GO:0006355">
    <property type="term" value="P:regulation of DNA-templated transcription"/>
    <property type="evidence" value="ECO:0007669"/>
    <property type="project" value="InterPro"/>
</dbReference>
<dbReference type="GO" id="GO:0043565">
    <property type="term" value="F:sequence-specific DNA binding"/>
    <property type="evidence" value="ECO:0007669"/>
    <property type="project" value="InterPro"/>
</dbReference>
<evidence type="ECO:0000313" key="9">
    <source>
        <dbReference type="Proteomes" id="UP000293296"/>
    </source>
</evidence>
<sequence>MTGASVLVVDDEAIAVDNLSHILTREGYDVVAAASGEAAVALLADKEFDLVLTDLRMKGLDGLAVLGEAKRLWPDTEVVVMTGHATVASAVEAMRLGACHYLTKPYGLAEVRATVAEAMDKRRLRLEVARLSRQVAELGQGPLIIGESPAILALIDNIRHIAPTDSTVLILGETGTGKELVARAIHAAGLQRANRFLAVNCGAFTEELLTSELFGHEKGAFSGAMSLKKGLFEVAGEGTLFLDEIGEMSPSMQVRLLRVLQERHFFRVGGDKEIPVAARILAATNRDLKADVERGLFRADLYYRLNVITLRVPPLAARRQDIPLLAGAFAARYARGMDKPVTGFSAEAVRRLMAYEYPGNIRELENIVQRAVIMARGEVIEAGDLPQDLHGDAPALARREGPELIALEELERRHIRDILTYCDGNKTRAAEILGIDRVSLWRKVKRLGLAVE</sequence>
<dbReference type="CDD" id="cd00009">
    <property type="entry name" value="AAA"/>
    <property type="match status" value="1"/>
</dbReference>
<feature type="domain" description="Response regulatory" evidence="7">
    <location>
        <begin position="5"/>
        <end position="119"/>
    </location>
</feature>
<keyword evidence="1" id="KW-0547">Nucleotide-binding</keyword>
<evidence type="ECO:0000256" key="3">
    <source>
        <dbReference type="ARBA" id="ARBA00023015"/>
    </source>
</evidence>
<evidence type="ECO:0000313" key="8">
    <source>
        <dbReference type="EMBL" id="QAZ68578.1"/>
    </source>
</evidence>
<dbReference type="PROSITE" id="PS00675">
    <property type="entry name" value="SIGMA54_INTERACT_1"/>
    <property type="match status" value="1"/>
</dbReference>
<dbReference type="GO" id="GO:0005524">
    <property type="term" value="F:ATP binding"/>
    <property type="evidence" value="ECO:0007669"/>
    <property type="project" value="UniProtKB-KW"/>
</dbReference>
<dbReference type="PROSITE" id="PS00688">
    <property type="entry name" value="SIGMA54_INTERACT_3"/>
    <property type="match status" value="1"/>
</dbReference>
<dbReference type="InterPro" id="IPR003593">
    <property type="entry name" value="AAA+_ATPase"/>
</dbReference>
<feature type="domain" description="Sigma-54 factor interaction" evidence="6">
    <location>
        <begin position="144"/>
        <end position="373"/>
    </location>
</feature>
<dbReference type="InterPro" id="IPR002197">
    <property type="entry name" value="HTH_Fis"/>
</dbReference>
<feature type="modified residue" description="4-aspartylphosphate" evidence="5">
    <location>
        <position position="54"/>
    </location>
</feature>
<dbReference type="Pfam" id="PF25601">
    <property type="entry name" value="AAA_lid_14"/>
    <property type="match status" value="1"/>
</dbReference>
<dbReference type="SUPFAM" id="SSF46689">
    <property type="entry name" value="Homeodomain-like"/>
    <property type="match status" value="1"/>
</dbReference>
<dbReference type="InterPro" id="IPR025662">
    <property type="entry name" value="Sigma_54_int_dom_ATP-bd_1"/>
</dbReference>
<accession>A0A4P6HT23</accession>
<dbReference type="Gene3D" id="3.40.50.300">
    <property type="entry name" value="P-loop containing nucleotide triphosphate hydrolases"/>
    <property type="match status" value="1"/>
</dbReference>
<dbReference type="PANTHER" id="PTHR32071">
    <property type="entry name" value="TRANSCRIPTIONAL REGULATORY PROTEIN"/>
    <property type="match status" value="1"/>
</dbReference>
<protein>
    <submittedName>
        <fullName evidence="8">Fis family transcriptional regulator</fullName>
    </submittedName>
</protein>